<dbReference type="InterPro" id="IPR004853">
    <property type="entry name" value="Sugar_P_trans_dom"/>
</dbReference>
<proteinExistence type="predicted"/>
<keyword evidence="4 6" id="KW-0472">Membrane</keyword>
<dbReference type="InParanoid" id="E1Z9K6"/>
<dbReference type="Proteomes" id="UP000008141">
    <property type="component" value="Unassembled WGS sequence"/>
</dbReference>
<dbReference type="OrthoDB" id="6418713at2759"/>
<dbReference type="EMBL" id="GL433839">
    <property type="protein sequence ID" value="EFN57794.1"/>
    <property type="molecule type" value="Genomic_DNA"/>
</dbReference>
<gene>
    <name evidence="8" type="ORF">CHLNCDRAFT_143148</name>
</gene>
<evidence type="ECO:0000256" key="4">
    <source>
        <dbReference type="ARBA" id="ARBA00023136"/>
    </source>
</evidence>
<evidence type="ECO:0000256" key="1">
    <source>
        <dbReference type="ARBA" id="ARBA00004141"/>
    </source>
</evidence>
<evidence type="ECO:0000313" key="8">
    <source>
        <dbReference type="EMBL" id="EFN57794.1"/>
    </source>
</evidence>
<dbReference type="Pfam" id="PF03151">
    <property type="entry name" value="TPT"/>
    <property type="match status" value="1"/>
</dbReference>
<protein>
    <recommendedName>
        <fullName evidence="7">Sugar phosphate transporter domain-containing protein</fullName>
    </recommendedName>
</protein>
<feature type="transmembrane region" description="Helical" evidence="6">
    <location>
        <begin position="189"/>
        <end position="214"/>
    </location>
</feature>
<name>E1Z9K6_CHLVA</name>
<feature type="compositionally biased region" description="Polar residues" evidence="5">
    <location>
        <begin position="12"/>
        <end position="21"/>
    </location>
</feature>
<keyword evidence="2 6" id="KW-0812">Transmembrane</keyword>
<evidence type="ECO:0000259" key="7">
    <source>
        <dbReference type="Pfam" id="PF03151"/>
    </source>
</evidence>
<reference evidence="8 9" key="1">
    <citation type="journal article" date="2010" name="Plant Cell">
        <title>The Chlorella variabilis NC64A genome reveals adaptation to photosymbiosis, coevolution with viruses, and cryptic sex.</title>
        <authorList>
            <person name="Blanc G."/>
            <person name="Duncan G."/>
            <person name="Agarkova I."/>
            <person name="Borodovsky M."/>
            <person name="Gurnon J."/>
            <person name="Kuo A."/>
            <person name="Lindquist E."/>
            <person name="Lucas S."/>
            <person name="Pangilinan J."/>
            <person name="Polle J."/>
            <person name="Salamov A."/>
            <person name="Terry A."/>
            <person name="Yamada T."/>
            <person name="Dunigan D.D."/>
            <person name="Grigoriev I.V."/>
            <person name="Claverie J.M."/>
            <person name="Van Etten J.L."/>
        </authorList>
    </citation>
    <scope>NUCLEOTIDE SEQUENCE [LARGE SCALE GENOMIC DNA]</scope>
    <source>
        <strain evidence="8 9">NC64A</strain>
    </source>
</reference>
<dbReference type="GO" id="GO:0016020">
    <property type="term" value="C:membrane"/>
    <property type="evidence" value="ECO:0007669"/>
    <property type="project" value="UniProtKB-SubCell"/>
</dbReference>
<feature type="transmembrane region" description="Helical" evidence="6">
    <location>
        <begin position="380"/>
        <end position="400"/>
    </location>
</feature>
<evidence type="ECO:0000256" key="2">
    <source>
        <dbReference type="ARBA" id="ARBA00022692"/>
    </source>
</evidence>
<organism evidence="9">
    <name type="scientific">Chlorella variabilis</name>
    <name type="common">Green alga</name>
    <dbReference type="NCBI Taxonomy" id="554065"/>
    <lineage>
        <taxon>Eukaryota</taxon>
        <taxon>Viridiplantae</taxon>
        <taxon>Chlorophyta</taxon>
        <taxon>core chlorophytes</taxon>
        <taxon>Trebouxiophyceae</taxon>
        <taxon>Chlorellales</taxon>
        <taxon>Chlorellaceae</taxon>
        <taxon>Chlorella clade</taxon>
        <taxon>Chlorella</taxon>
    </lineage>
</organism>
<accession>E1Z9K6</accession>
<feature type="domain" description="Sugar phosphate transporter" evidence="7">
    <location>
        <begin position="160"/>
        <end position="453"/>
    </location>
</feature>
<dbReference type="AlphaFoldDB" id="E1Z9K6"/>
<dbReference type="RefSeq" id="XP_005849896.1">
    <property type="nucleotide sequence ID" value="XM_005849834.1"/>
</dbReference>
<dbReference type="InterPro" id="IPR050186">
    <property type="entry name" value="TPT_transporter"/>
</dbReference>
<evidence type="ECO:0000256" key="6">
    <source>
        <dbReference type="SAM" id="Phobius"/>
    </source>
</evidence>
<dbReference type="PANTHER" id="PTHR11132">
    <property type="entry name" value="SOLUTE CARRIER FAMILY 35"/>
    <property type="match status" value="1"/>
</dbReference>
<feature type="region of interest" description="Disordered" evidence="5">
    <location>
        <begin position="90"/>
        <end position="125"/>
    </location>
</feature>
<dbReference type="OMA" id="FINIMKA"/>
<evidence type="ECO:0000313" key="9">
    <source>
        <dbReference type="Proteomes" id="UP000008141"/>
    </source>
</evidence>
<comment type="subcellular location">
    <subcellularLocation>
        <location evidence="1">Membrane</location>
        <topology evidence="1">Multi-pass membrane protein</topology>
    </subcellularLocation>
</comment>
<keyword evidence="3 6" id="KW-1133">Transmembrane helix</keyword>
<feature type="transmembrane region" description="Helical" evidence="6">
    <location>
        <begin position="339"/>
        <end position="360"/>
    </location>
</feature>
<feature type="transmembrane region" description="Helical" evidence="6">
    <location>
        <begin position="234"/>
        <end position="257"/>
    </location>
</feature>
<feature type="region of interest" description="Disordered" evidence="5">
    <location>
        <begin position="1"/>
        <end position="40"/>
    </location>
</feature>
<feature type="compositionally biased region" description="Basic residues" evidence="5">
    <location>
        <begin position="110"/>
        <end position="121"/>
    </location>
</feature>
<feature type="transmembrane region" description="Helical" evidence="6">
    <location>
        <begin position="308"/>
        <end position="327"/>
    </location>
</feature>
<dbReference type="GeneID" id="17357237"/>
<evidence type="ECO:0000256" key="3">
    <source>
        <dbReference type="ARBA" id="ARBA00022989"/>
    </source>
</evidence>
<feature type="transmembrane region" description="Helical" evidence="6">
    <location>
        <begin position="278"/>
        <end position="296"/>
    </location>
</feature>
<sequence length="478" mass="50927">MVTTRRQEALQMMNTPPSGWEQTEGEPSPSTPVDAALPSRLPLKSALKTRLLPGDGRHGEECTPVDAGLKKTVRIHSSNNMVHEFQASLTTDDAHAYSDDEGGATPESGRRRRPPPRRRPATPRYDKFMSGVLAGMRSSGGGSNGGSTGGGAADGGALLGLLFTLSWMLASSALIFVNKTLMVDHGFRFPFALTSMGQMSSMLLAWLASVVGVAPLRPAPSWEVAFSKLLPVSFSFAASLFLGNVAYLGMSVAFINIMKAATPMVTLAVGLALRLERTSKLTLAATVLIAVGTAISTSSEASSGHFRWLSFFAFALSVVFEGIRVVLTEKLLGQAKYNVMEALVYLGPFTLAFLGGGAYLFEWDQGLSTEGMRVMRERPFDFAVATLISFQVNLFCYLAIKYVSATSFKVAGCLKNVLVVWGGVLQGDVVTPQELQASVLGYAVSLVGFVLFSASKLRGTVPGAGQTGDSQSPAKKQR</sequence>
<feature type="transmembrane region" description="Helical" evidence="6">
    <location>
        <begin position="157"/>
        <end position="177"/>
    </location>
</feature>
<keyword evidence="9" id="KW-1185">Reference proteome</keyword>
<dbReference type="eggNOG" id="KOG1441">
    <property type="taxonomic scope" value="Eukaryota"/>
</dbReference>
<dbReference type="KEGG" id="cvr:CHLNCDRAFT_143148"/>
<evidence type="ECO:0000256" key="5">
    <source>
        <dbReference type="SAM" id="MobiDB-lite"/>
    </source>
</evidence>